<keyword evidence="8" id="KW-1185">Reference proteome</keyword>
<dbReference type="InterPro" id="IPR003960">
    <property type="entry name" value="ATPase_AAA_CS"/>
</dbReference>
<dbReference type="Pfam" id="PF14559">
    <property type="entry name" value="TPR_19"/>
    <property type="match status" value="1"/>
</dbReference>
<gene>
    <name evidence="7" type="ORF">GA0070616_3987</name>
</gene>
<evidence type="ECO:0000313" key="8">
    <source>
        <dbReference type="Proteomes" id="UP000199699"/>
    </source>
</evidence>
<organism evidence="7 8">
    <name type="scientific">Micromonospora nigra</name>
    <dbReference type="NCBI Taxonomy" id="145857"/>
    <lineage>
        <taxon>Bacteria</taxon>
        <taxon>Bacillati</taxon>
        <taxon>Actinomycetota</taxon>
        <taxon>Actinomycetes</taxon>
        <taxon>Micromonosporales</taxon>
        <taxon>Micromonosporaceae</taxon>
        <taxon>Micromonospora</taxon>
    </lineage>
</organism>
<dbReference type="STRING" id="145857.GA0070616_3987"/>
<evidence type="ECO:0000256" key="1">
    <source>
        <dbReference type="ARBA" id="ARBA00022741"/>
    </source>
</evidence>
<evidence type="ECO:0000259" key="6">
    <source>
        <dbReference type="SMART" id="SM00382"/>
    </source>
</evidence>
<dbReference type="SMART" id="SM00382">
    <property type="entry name" value="AAA"/>
    <property type="match status" value="1"/>
</dbReference>
<feature type="compositionally biased region" description="Low complexity" evidence="5">
    <location>
        <begin position="66"/>
        <end position="84"/>
    </location>
</feature>
<dbReference type="AlphaFoldDB" id="A0A1C6SK85"/>
<dbReference type="SUPFAM" id="SSF48452">
    <property type="entry name" value="TPR-like"/>
    <property type="match status" value="1"/>
</dbReference>
<dbReference type="GO" id="GO:0005524">
    <property type="term" value="F:ATP binding"/>
    <property type="evidence" value="ECO:0007669"/>
    <property type="project" value="UniProtKB-KW"/>
</dbReference>
<comment type="similarity">
    <text evidence="4">Belongs to the AAA ATPase family.</text>
</comment>
<reference evidence="7 8" key="1">
    <citation type="submission" date="2016-06" db="EMBL/GenBank/DDBJ databases">
        <authorList>
            <person name="Kjaerup R.B."/>
            <person name="Dalgaard T.S."/>
            <person name="Juul-Madsen H.R."/>
        </authorList>
    </citation>
    <scope>NUCLEOTIDE SEQUENCE [LARGE SCALE GENOMIC DNA]</scope>
    <source>
        <strain evidence="7 8">DSM 43818</strain>
    </source>
</reference>
<dbReference type="FunFam" id="3.40.50.300:FF:001025">
    <property type="entry name" value="ATPase family, AAA domain-containing 2B"/>
    <property type="match status" value="1"/>
</dbReference>
<dbReference type="InterPro" id="IPR011990">
    <property type="entry name" value="TPR-like_helical_dom_sf"/>
</dbReference>
<dbReference type="InterPro" id="IPR027417">
    <property type="entry name" value="P-loop_NTPase"/>
</dbReference>
<feature type="domain" description="AAA+ ATPase" evidence="6">
    <location>
        <begin position="211"/>
        <end position="348"/>
    </location>
</feature>
<accession>A0A1C6SK85</accession>
<dbReference type="InterPro" id="IPR041569">
    <property type="entry name" value="AAA_lid_3"/>
</dbReference>
<feature type="compositionally biased region" description="Pro residues" evidence="5">
    <location>
        <begin position="85"/>
        <end position="110"/>
    </location>
</feature>
<evidence type="ECO:0000313" key="7">
    <source>
        <dbReference type="EMBL" id="SCL29970.1"/>
    </source>
</evidence>
<dbReference type="EMBL" id="FMHT01000003">
    <property type="protein sequence ID" value="SCL29970.1"/>
    <property type="molecule type" value="Genomic_DNA"/>
</dbReference>
<dbReference type="OrthoDB" id="9809379at2"/>
<dbReference type="PANTHER" id="PTHR23077:SF171">
    <property type="entry name" value="NUCLEAR VALOSIN-CONTAINING PROTEIN-LIKE"/>
    <property type="match status" value="1"/>
</dbReference>
<dbReference type="Gene3D" id="1.10.8.60">
    <property type="match status" value="1"/>
</dbReference>
<sequence>MSADPLIASLTAALDARPDDLPLRLHLADLLLDAGRRAEAIAQIGQALAREPGNGQAQELMHRALGAASPSSSGPTGPESTLSPADPPAAPPPADPQPIAPPAGPQPTAPPAGARPAPPVPPPTGAGGDGTVDPLAAYERELADVVPPRFVRAGDEPEPVTGDADRVFDVETSGVRLTDVGGMAAVKERLELAFLGPLRNPQLRRMYGKSLRGGLMLYGPPGCGKTFLARAVAGEMGAKFLSLSIVDVLDMWMGNSERNLHELFQAARRNAPCVLFLDEIDALGHKRSQASSSSMRTLGNQLLAELDGMEGDNEGVFVLAATNTPWDVDPALRRPGRLDRVVLVLPPDPDARRAVLEYHLRDRPIAGIDLRPVVAATEDFSGADLAHLCETAAEFAMADSVRTGEVRMIEQRDLERALKEVRPSTRPWLATARNVAMFANEGGVYDDLVAYLKRRRLL</sequence>
<evidence type="ECO:0000256" key="4">
    <source>
        <dbReference type="RuleBase" id="RU003651"/>
    </source>
</evidence>
<keyword evidence="3" id="KW-0175">Coiled coil</keyword>
<name>A0A1C6SK85_9ACTN</name>
<dbReference type="InterPro" id="IPR003959">
    <property type="entry name" value="ATPase_AAA_core"/>
</dbReference>
<dbReference type="PANTHER" id="PTHR23077">
    <property type="entry name" value="AAA-FAMILY ATPASE"/>
    <property type="match status" value="1"/>
</dbReference>
<dbReference type="Proteomes" id="UP000199699">
    <property type="component" value="Unassembled WGS sequence"/>
</dbReference>
<dbReference type="InterPro" id="IPR003593">
    <property type="entry name" value="AAA+_ATPase"/>
</dbReference>
<dbReference type="Gene3D" id="1.25.40.10">
    <property type="entry name" value="Tetratricopeptide repeat domain"/>
    <property type="match status" value="1"/>
</dbReference>
<dbReference type="GO" id="GO:0016887">
    <property type="term" value="F:ATP hydrolysis activity"/>
    <property type="evidence" value="ECO:0007669"/>
    <property type="project" value="InterPro"/>
</dbReference>
<dbReference type="Gene3D" id="3.40.50.300">
    <property type="entry name" value="P-loop containing nucleotide triphosphate hydrolases"/>
    <property type="match status" value="1"/>
</dbReference>
<dbReference type="InterPro" id="IPR050168">
    <property type="entry name" value="AAA_ATPase_domain"/>
</dbReference>
<keyword evidence="1 4" id="KW-0547">Nucleotide-binding</keyword>
<dbReference type="RefSeq" id="WP_091084974.1">
    <property type="nucleotide sequence ID" value="NZ_FMHT01000003.1"/>
</dbReference>
<dbReference type="Pfam" id="PF17862">
    <property type="entry name" value="AAA_lid_3"/>
    <property type="match status" value="1"/>
</dbReference>
<dbReference type="Pfam" id="PF00004">
    <property type="entry name" value="AAA"/>
    <property type="match status" value="1"/>
</dbReference>
<evidence type="ECO:0000256" key="3">
    <source>
        <dbReference type="ARBA" id="ARBA00023054"/>
    </source>
</evidence>
<keyword evidence="2 4" id="KW-0067">ATP-binding</keyword>
<protein>
    <submittedName>
        <fullName evidence="7">Tetratricopeptide repeat-containing protein</fullName>
    </submittedName>
</protein>
<feature type="region of interest" description="Disordered" evidence="5">
    <location>
        <begin position="66"/>
        <end position="133"/>
    </location>
</feature>
<dbReference type="SUPFAM" id="SSF52540">
    <property type="entry name" value="P-loop containing nucleoside triphosphate hydrolases"/>
    <property type="match status" value="1"/>
</dbReference>
<proteinExistence type="inferred from homology"/>
<evidence type="ECO:0000256" key="2">
    <source>
        <dbReference type="ARBA" id="ARBA00022840"/>
    </source>
</evidence>
<evidence type="ECO:0000256" key="5">
    <source>
        <dbReference type="SAM" id="MobiDB-lite"/>
    </source>
</evidence>
<dbReference type="PROSITE" id="PS00674">
    <property type="entry name" value="AAA"/>
    <property type="match status" value="1"/>
</dbReference>